<keyword evidence="2" id="KW-1185">Reference proteome</keyword>
<protein>
    <submittedName>
        <fullName evidence="1">ICEF Integrative Conjugal Element-II</fullName>
    </submittedName>
</protein>
<dbReference type="KEGG" id="mcou:NCTC10179_00023"/>
<dbReference type="NCBIfam" id="NF045893">
    <property type="entry name" value="ICE_Mbov_0398"/>
    <property type="match status" value="1"/>
</dbReference>
<dbReference type="OrthoDB" id="403647at2"/>
<dbReference type="AlphaFoldDB" id="A0A449B5I7"/>
<sequence>MTNIKATTNEIRSVLKKHKQQKEISIRYSGRFRSIEDANLFNNFKNKVQRSGESLNTVLNDIIISYIKREQENVYLDSIKERMHYYFRKAVYVQTKPLNDKIKAYSEHQNKQIDLLNKKLTAIMKILFTKIDPNDVNLDDLNSEIYIDDLAFKQARNDLYLELNEKLKVITIKDNQVDQKLNQTYKDVLDTQNNNFALKEFYENKDKMN</sequence>
<evidence type="ECO:0000313" key="1">
    <source>
        <dbReference type="EMBL" id="VEU75867.1"/>
    </source>
</evidence>
<evidence type="ECO:0000313" key="2">
    <source>
        <dbReference type="Proteomes" id="UP000289497"/>
    </source>
</evidence>
<dbReference type="EMBL" id="LR215039">
    <property type="protein sequence ID" value="VEU75867.1"/>
    <property type="molecule type" value="Genomic_DNA"/>
</dbReference>
<name>A0A449B5I7_9BACT</name>
<organism evidence="1 2">
    <name type="scientific">Mycoplasmopsis columboralis</name>
    <dbReference type="NCBI Taxonomy" id="171282"/>
    <lineage>
        <taxon>Bacteria</taxon>
        <taxon>Bacillati</taxon>
        <taxon>Mycoplasmatota</taxon>
        <taxon>Mycoplasmoidales</taxon>
        <taxon>Metamycoplasmataceae</taxon>
        <taxon>Mycoplasmopsis</taxon>
    </lineage>
</organism>
<reference evidence="1 2" key="1">
    <citation type="submission" date="2019-01" db="EMBL/GenBank/DDBJ databases">
        <authorList>
            <consortium name="Pathogen Informatics"/>
        </authorList>
    </citation>
    <scope>NUCLEOTIDE SEQUENCE [LARGE SCALE GENOMIC DNA]</scope>
    <source>
        <strain evidence="1 2">NCTC10179</strain>
    </source>
</reference>
<gene>
    <name evidence="1" type="ORF">NCTC10179_00023</name>
</gene>
<accession>A0A449B5I7</accession>
<dbReference type="RefSeq" id="WP_129693721.1">
    <property type="nucleotide sequence ID" value="NZ_LR215039.1"/>
</dbReference>
<dbReference type="Proteomes" id="UP000289497">
    <property type="component" value="Chromosome"/>
</dbReference>
<proteinExistence type="predicted"/>